<dbReference type="CDD" id="cd00156">
    <property type="entry name" value="REC"/>
    <property type="match status" value="1"/>
</dbReference>
<dbReference type="Proteomes" id="UP000239549">
    <property type="component" value="Unassembled WGS sequence"/>
</dbReference>
<evidence type="ECO:0000256" key="6">
    <source>
        <dbReference type="SAM" id="MobiDB-lite"/>
    </source>
</evidence>
<dbReference type="EMBL" id="BFAV01000018">
    <property type="protein sequence ID" value="GBF32102.1"/>
    <property type="molecule type" value="Genomic_DNA"/>
</dbReference>
<feature type="active site" evidence="5">
    <location>
        <position position="178"/>
    </location>
</feature>
<dbReference type="RefSeq" id="WP_165791976.1">
    <property type="nucleotide sequence ID" value="NZ_BFAV01000018.1"/>
</dbReference>
<feature type="active site" evidence="5">
    <location>
        <position position="205"/>
    </location>
</feature>
<comment type="caution">
    <text evidence="8">The sequence shown here is derived from an EMBL/GenBank/DDBJ whole genome shotgun (WGS) entry which is preliminary data.</text>
</comment>
<dbReference type="PIRSF" id="PIRSF000876">
    <property type="entry name" value="RR_chemtxs_CheB"/>
    <property type="match status" value="1"/>
</dbReference>
<dbReference type="GO" id="GO:0000156">
    <property type="term" value="F:phosphorelay response regulator activity"/>
    <property type="evidence" value="ECO:0007669"/>
    <property type="project" value="InterPro"/>
</dbReference>
<accession>A0A2L2X7Y8</accession>
<dbReference type="InterPro" id="IPR008248">
    <property type="entry name" value="CheB-like"/>
</dbReference>
<sequence length="362" mass="37966">MEKIRLLILENSAFYKKLLGIAVEDTGLGQVEYIGNNMNLAAEIIKKGAVDIAILGIPFGDGIDALKTFQRMRPELAVVILGEAGAKGSADRKKVMELGGLDYIVKPPVNSAEKNLENIKNRLQGLFTQVIAKKYTTPGYVPGGGLPKAPPAPEQAAEMPVPRSKPPAAVDLILIASSTGGPGALEIVCSGLPGNLSVPVLIVQHMPSQLTRNMAQSLGKKCSLPVLEGENGTVITPGKIVIAPGDFHMTIVNSMLGGLIARQEKTPPVNGVRPAADVLFHSVAAACRNKGVLAVILTGMGADGTSGVRELKNKCDCYCITQSEKTCVVYGMPKNVVEAGLSDAVEDLGAIAGRIIQIMSGR</sequence>
<dbReference type="InterPro" id="IPR011006">
    <property type="entry name" value="CheY-like_superfamily"/>
</dbReference>
<dbReference type="EC" id="3.1.1.61" evidence="3"/>
<feature type="domain" description="CheB-type methylesterase" evidence="7">
    <location>
        <begin position="166"/>
        <end position="362"/>
    </location>
</feature>
<reference evidence="9" key="1">
    <citation type="submission" date="2018-02" db="EMBL/GenBank/DDBJ databases">
        <title>Genome sequence of Desulfocucumis palustris strain NAW-5.</title>
        <authorList>
            <person name="Watanabe M."/>
            <person name="Kojima H."/>
            <person name="Fukui M."/>
        </authorList>
    </citation>
    <scope>NUCLEOTIDE SEQUENCE [LARGE SCALE GENOMIC DNA]</scope>
    <source>
        <strain evidence="9">NAW-5</strain>
    </source>
</reference>
<name>A0A2L2X7Y8_9FIRM</name>
<dbReference type="Pfam" id="PF01339">
    <property type="entry name" value="CheB_methylest"/>
    <property type="match status" value="1"/>
</dbReference>
<proteinExistence type="predicted"/>
<dbReference type="InterPro" id="IPR000673">
    <property type="entry name" value="Sig_transdc_resp-reg_Me-estase"/>
</dbReference>
<keyword evidence="1 5" id="KW-0145">Chemotaxis</keyword>
<protein>
    <recommendedName>
        <fullName evidence="3">protein-glutamate methylesterase</fullName>
        <ecNumber evidence="3">3.1.1.61</ecNumber>
    </recommendedName>
</protein>
<dbReference type="GO" id="GO:0008984">
    <property type="term" value="F:protein-glutamate methylesterase activity"/>
    <property type="evidence" value="ECO:0007669"/>
    <property type="project" value="UniProtKB-EC"/>
</dbReference>
<gene>
    <name evidence="8" type="ORF">DCCM_0293</name>
</gene>
<dbReference type="SUPFAM" id="SSF52172">
    <property type="entry name" value="CheY-like"/>
    <property type="match status" value="1"/>
</dbReference>
<evidence type="ECO:0000256" key="5">
    <source>
        <dbReference type="PROSITE-ProRule" id="PRU00050"/>
    </source>
</evidence>
<feature type="region of interest" description="Disordered" evidence="6">
    <location>
        <begin position="142"/>
        <end position="163"/>
    </location>
</feature>
<evidence type="ECO:0000256" key="2">
    <source>
        <dbReference type="ARBA" id="ARBA00022801"/>
    </source>
</evidence>
<keyword evidence="2 5" id="KW-0378">Hydrolase</keyword>
<dbReference type="SUPFAM" id="SSF52738">
    <property type="entry name" value="Methylesterase CheB, C-terminal domain"/>
    <property type="match status" value="1"/>
</dbReference>
<dbReference type="Gene3D" id="3.40.50.180">
    <property type="entry name" value="Methylesterase CheB, C-terminal domain"/>
    <property type="match status" value="1"/>
</dbReference>
<evidence type="ECO:0000256" key="1">
    <source>
        <dbReference type="ARBA" id="ARBA00022500"/>
    </source>
</evidence>
<dbReference type="CDD" id="cd16432">
    <property type="entry name" value="CheB_Rec"/>
    <property type="match status" value="1"/>
</dbReference>
<dbReference type="PROSITE" id="PS50122">
    <property type="entry name" value="CHEB"/>
    <property type="match status" value="1"/>
</dbReference>
<dbReference type="InterPro" id="IPR035909">
    <property type="entry name" value="CheB_C"/>
</dbReference>
<keyword evidence="9" id="KW-1185">Reference proteome</keyword>
<feature type="active site" evidence="5">
    <location>
        <position position="303"/>
    </location>
</feature>
<evidence type="ECO:0000256" key="4">
    <source>
        <dbReference type="ARBA" id="ARBA00048267"/>
    </source>
</evidence>
<comment type="catalytic activity">
    <reaction evidence="4">
        <text>[protein]-L-glutamate 5-O-methyl ester + H2O = L-glutamyl-[protein] + methanol + H(+)</text>
        <dbReference type="Rhea" id="RHEA:23236"/>
        <dbReference type="Rhea" id="RHEA-COMP:10208"/>
        <dbReference type="Rhea" id="RHEA-COMP:10311"/>
        <dbReference type="ChEBI" id="CHEBI:15377"/>
        <dbReference type="ChEBI" id="CHEBI:15378"/>
        <dbReference type="ChEBI" id="CHEBI:17790"/>
        <dbReference type="ChEBI" id="CHEBI:29973"/>
        <dbReference type="ChEBI" id="CHEBI:82795"/>
        <dbReference type="EC" id="3.1.1.61"/>
    </reaction>
</comment>
<evidence type="ECO:0000313" key="9">
    <source>
        <dbReference type="Proteomes" id="UP000239549"/>
    </source>
</evidence>
<dbReference type="AlphaFoldDB" id="A0A2L2X7Y8"/>
<organism evidence="8 9">
    <name type="scientific">Desulfocucumis palustris</name>
    <dbReference type="NCBI Taxonomy" id="1898651"/>
    <lineage>
        <taxon>Bacteria</taxon>
        <taxon>Bacillati</taxon>
        <taxon>Bacillota</taxon>
        <taxon>Clostridia</taxon>
        <taxon>Eubacteriales</taxon>
        <taxon>Desulfocucumaceae</taxon>
        <taxon>Desulfocucumis</taxon>
    </lineage>
</organism>
<dbReference type="Gene3D" id="3.40.50.2300">
    <property type="match status" value="1"/>
</dbReference>
<evidence type="ECO:0000256" key="3">
    <source>
        <dbReference type="ARBA" id="ARBA00039140"/>
    </source>
</evidence>
<dbReference type="GO" id="GO:0005737">
    <property type="term" value="C:cytoplasm"/>
    <property type="evidence" value="ECO:0007669"/>
    <property type="project" value="InterPro"/>
</dbReference>
<dbReference type="PANTHER" id="PTHR42872">
    <property type="entry name" value="PROTEIN-GLUTAMATE METHYLESTERASE/PROTEIN-GLUTAMINE GLUTAMINASE"/>
    <property type="match status" value="1"/>
</dbReference>
<dbReference type="PANTHER" id="PTHR42872:SF6">
    <property type="entry name" value="PROTEIN-GLUTAMATE METHYLESTERASE_PROTEIN-GLUTAMINE GLUTAMINASE"/>
    <property type="match status" value="1"/>
</dbReference>
<evidence type="ECO:0000313" key="8">
    <source>
        <dbReference type="EMBL" id="GBF32102.1"/>
    </source>
</evidence>
<dbReference type="GO" id="GO:0006935">
    <property type="term" value="P:chemotaxis"/>
    <property type="evidence" value="ECO:0007669"/>
    <property type="project" value="UniProtKB-UniRule"/>
</dbReference>
<evidence type="ECO:0000259" key="7">
    <source>
        <dbReference type="PROSITE" id="PS50122"/>
    </source>
</evidence>